<evidence type="ECO:0000256" key="1">
    <source>
        <dbReference type="ARBA" id="ARBA00000032"/>
    </source>
</evidence>
<dbReference type="SUPFAM" id="SSF53254">
    <property type="entry name" value="Phosphoglycerate mutase-like"/>
    <property type="match status" value="1"/>
</dbReference>
<keyword evidence="5" id="KW-1185">Reference proteome</keyword>
<protein>
    <recommendedName>
        <fullName evidence="6">Acid phosphatase</fullName>
    </recommendedName>
</protein>
<comment type="caution">
    <text evidence="4">The sequence shown here is derived from an EMBL/GenBank/DDBJ whole genome shotgun (WGS) entry which is preliminary data.</text>
</comment>
<dbReference type="PANTHER" id="PTHR11567">
    <property type="entry name" value="ACID PHOSPHATASE-RELATED"/>
    <property type="match status" value="1"/>
</dbReference>
<dbReference type="GO" id="GO:0003993">
    <property type="term" value="F:acid phosphatase activity"/>
    <property type="evidence" value="ECO:0007669"/>
    <property type="project" value="UniProtKB-EC"/>
</dbReference>
<dbReference type="Proteomes" id="UP000291343">
    <property type="component" value="Unassembled WGS sequence"/>
</dbReference>
<dbReference type="CDD" id="cd07061">
    <property type="entry name" value="HP_HAP_like"/>
    <property type="match status" value="1"/>
</dbReference>
<dbReference type="InterPro" id="IPR033379">
    <property type="entry name" value="Acid_Pase_AS"/>
</dbReference>
<dbReference type="AlphaFoldDB" id="A0A482X3F1"/>
<proteinExistence type="inferred from homology"/>
<sequence length="388" mass="44557">MEEDGKIPHSKLYIFLNFFTITASIVIIYIVFVNNDSANAQKSYEAPKSLEFAIIVFRHGSRSPVLTFPTDTSQWPEGRLALTSKGKSQMLKRGQTLRERYGNFFNYTFRQEDFLIRTTNSSRTRMSLEILLSGMFPADLYRPGNWQPVDILTDNFDKHLIIVKPELCPKYGSEQVAAFQFDTYLENDRDFISFLFRKTGLLVGDPLDMLVIWDVLNCSEEDGSPLPDWATKNVTNKLTNEIEKIMSLFVASTPRATTFVEGPLIQYFSDWLTQKLSGNATEKILMHSGHDFTLMSLLSAVGFKNIPIIPPASVLIFEVHKAHKSHEVKLMFYNSTVQYENSEVETLVEPIHLDMPKCSGKCTLENFQALLKEYEIDERAWQERCHEQ</sequence>
<evidence type="ECO:0000313" key="4">
    <source>
        <dbReference type="EMBL" id="RZF40435.1"/>
    </source>
</evidence>
<dbReference type="InterPro" id="IPR050645">
    <property type="entry name" value="Histidine_acid_phosphatase"/>
</dbReference>
<keyword evidence="3" id="KW-1133">Transmembrane helix</keyword>
<dbReference type="InterPro" id="IPR000560">
    <property type="entry name" value="His_Pase_clade-2"/>
</dbReference>
<organism evidence="4 5">
    <name type="scientific">Laodelphax striatellus</name>
    <name type="common">Small brown planthopper</name>
    <name type="synonym">Delphax striatella</name>
    <dbReference type="NCBI Taxonomy" id="195883"/>
    <lineage>
        <taxon>Eukaryota</taxon>
        <taxon>Metazoa</taxon>
        <taxon>Ecdysozoa</taxon>
        <taxon>Arthropoda</taxon>
        <taxon>Hexapoda</taxon>
        <taxon>Insecta</taxon>
        <taxon>Pterygota</taxon>
        <taxon>Neoptera</taxon>
        <taxon>Paraneoptera</taxon>
        <taxon>Hemiptera</taxon>
        <taxon>Auchenorrhyncha</taxon>
        <taxon>Fulgoroidea</taxon>
        <taxon>Delphacidae</taxon>
        <taxon>Criomorphinae</taxon>
        <taxon>Laodelphax</taxon>
    </lineage>
</organism>
<keyword evidence="3" id="KW-0812">Transmembrane</keyword>
<dbReference type="InParanoid" id="A0A482X3F1"/>
<gene>
    <name evidence="4" type="ORF">LSTR_LSTR013897</name>
</gene>
<evidence type="ECO:0000313" key="5">
    <source>
        <dbReference type="Proteomes" id="UP000291343"/>
    </source>
</evidence>
<dbReference type="OrthoDB" id="258392at2759"/>
<keyword evidence="3" id="KW-0472">Membrane</keyword>
<dbReference type="InterPro" id="IPR029033">
    <property type="entry name" value="His_PPase_superfam"/>
</dbReference>
<dbReference type="Gene3D" id="3.40.50.1240">
    <property type="entry name" value="Phosphoglycerate mutase-like"/>
    <property type="match status" value="1"/>
</dbReference>
<evidence type="ECO:0008006" key="6">
    <source>
        <dbReference type="Google" id="ProtNLM"/>
    </source>
</evidence>
<dbReference type="PANTHER" id="PTHR11567:SF171">
    <property type="entry name" value="ACID PHOSPHATASE FAMILY"/>
    <property type="match status" value="1"/>
</dbReference>
<dbReference type="Pfam" id="PF00328">
    <property type="entry name" value="His_Phos_2"/>
    <property type="match status" value="1"/>
</dbReference>
<comment type="catalytic activity">
    <reaction evidence="1">
        <text>a phosphate monoester + H2O = an alcohol + phosphate</text>
        <dbReference type="Rhea" id="RHEA:15017"/>
        <dbReference type="ChEBI" id="CHEBI:15377"/>
        <dbReference type="ChEBI" id="CHEBI:30879"/>
        <dbReference type="ChEBI" id="CHEBI:43474"/>
        <dbReference type="ChEBI" id="CHEBI:67140"/>
        <dbReference type="EC" id="3.1.3.2"/>
    </reaction>
</comment>
<feature type="transmembrane region" description="Helical" evidence="3">
    <location>
        <begin position="12"/>
        <end position="32"/>
    </location>
</feature>
<comment type="similarity">
    <text evidence="2">Belongs to the histidine acid phosphatase family.</text>
</comment>
<accession>A0A482X3F1</accession>
<dbReference type="STRING" id="195883.A0A482X3F1"/>
<dbReference type="SMR" id="A0A482X3F1"/>
<dbReference type="PROSITE" id="PS00616">
    <property type="entry name" value="HIS_ACID_PHOSPHAT_1"/>
    <property type="match status" value="1"/>
</dbReference>
<evidence type="ECO:0000256" key="2">
    <source>
        <dbReference type="ARBA" id="ARBA00005375"/>
    </source>
</evidence>
<reference evidence="4 5" key="1">
    <citation type="journal article" date="2017" name="Gigascience">
        <title>Genome sequence of the small brown planthopper, Laodelphax striatellus.</title>
        <authorList>
            <person name="Zhu J."/>
            <person name="Jiang F."/>
            <person name="Wang X."/>
            <person name="Yang P."/>
            <person name="Bao Y."/>
            <person name="Zhao W."/>
            <person name="Wang W."/>
            <person name="Lu H."/>
            <person name="Wang Q."/>
            <person name="Cui N."/>
            <person name="Li J."/>
            <person name="Chen X."/>
            <person name="Luo L."/>
            <person name="Yu J."/>
            <person name="Kang L."/>
            <person name="Cui F."/>
        </authorList>
    </citation>
    <scope>NUCLEOTIDE SEQUENCE [LARGE SCALE GENOMIC DNA]</scope>
    <source>
        <strain evidence="4">Lst14</strain>
    </source>
</reference>
<name>A0A482X3F1_LAOST</name>
<evidence type="ECO:0000256" key="3">
    <source>
        <dbReference type="SAM" id="Phobius"/>
    </source>
</evidence>
<dbReference type="EMBL" id="QKKF02018237">
    <property type="protein sequence ID" value="RZF40435.1"/>
    <property type="molecule type" value="Genomic_DNA"/>
</dbReference>